<feature type="compositionally biased region" description="Acidic residues" evidence="1">
    <location>
        <begin position="55"/>
        <end position="69"/>
    </location>
</feature>
<feature type="compositionally biased region" description="Basic and acidic residues" evidence="1">
    <location>
        <begin position="163"/>
        <end position="174"/>
    </location>
</feature>
<evidence type="ECO:0000256" key="1">
    <source>
        <dbReference type="SAM" id="MobiDB-lite"/>
    </source>
</evidence>
<evidence type="ECO:0000313" key="2">
    <source>
        <dbReference type="EMBL" id="KAK4498106.1"/>
    </source>
</evidence>
<feature type="compositionally biased region" description="Pro residues" evidence="1">
    <location>
        <begin position="1"/>
        <end position="10"/>
    </location>
</feature>
<proteinExistence type="predicted"/>
<sequence length="373" mass="41965">MNKRNSPPPDQFQSKRLKSGIDSDDDMDDTTQLVPMISRSETDPIQRQYKRDSAMADEDSDDEFVDAPEEITRGDLNMPPPPPSQDEILDVSDGQDDDDDEDTKSDAASEDLWAKHFGGATTQKKDDDVEDDDDTKSTAAADDLFTQAFVKGKTQKPDDEDSHDEHASDTDSHAKGCNTTYRRPSTPPVPTPDLTITGAVTKKSTPPKPDGPDKKEDGRIRLGPDIDRDLSVSLRMHFRFHDRVYNLVPRLNAPDFEWSRRYWIAVLTHTKQAKNATNEKDFVWMKGNRLSTGKTILHKYAETTMVDVEATVLMLGHERLGERDTMEECDFFGDRLVVLRAVEVEEGDGVGKLRERSLVEGLVKEVPEVVEID</sequence>
<reference evidence="2 3" key="1">
    <citation type="journal article" date="2023" name="G3 (Bethesda)">
        <title>A chromosome-level genome assembly of Zasmidium syzygii isolated from banana leaves.</title>
        <authorList>
            <person name="van Westerhoven A.C."/>
            <person name="Mehrabi R."/>
            <person name="Talebi R."/>
            <person name="Steentjes M.B.F."/>
            <person name="Corcolon B."/>
            <person name="Chong P.A."/>
            <person name="Kema G.H.J."/>
            <person name="Seidl M.F."/>
        </authorList>
    </citation>
    <scope>NUCLEOTIDE SEQUENCE [LARGE SCALE GENOMIC DNA]</scope>
    <source>
        <strain evidence="2 3">P124</strain>
    </source>
</reference>
<feature type="region of interest" description="Disordered" evidence="1">
    <location>
        <begin position="1"/>
        <end position="222"/>
    </location>
</feature>
<organism evidence="2 3">
    <name type="scientific">Zasmidium cellare</name>
    <name type="common">Wine cellar mold</name>
    <name type="synonym">Racodium cellare</name>
    <dbReference type="NCBI Taxonomy" id="395010"/>
    <lineage>
        <taxon>Eukaryota</taxon>
        <taxon>Fungi</taxon>
        <taxon>Dikarya</taxon>
        <taxon>Ascomycota</taxon>
        <taxon>Pezizomycotina</taxon>
        <taxon>Dothideomycetes</taxon>
        <taxon>Dothideomycetidae</taxon>
        <taxon>Mycosphaerellales</taxon>
        <taxon>Mycosphaerellaceae</taxon>
        <taxon>Zasmidium</taxon>
    </lineage>
</organism>
<accession>A0ABR0E9L1</accession>
<evidence type="ECO:0000313" key="3">
    <source>
        <dbReference type="Proteomes" id="UP001305779"/>
    </source>
</evidence>
<protein>
    <submittedName>
        <fullName evidence="2">Uncharacterized protein</fullName>
    </submittedName>
</protein>
<feature type="compositionally biased region" description="Basic and acidic residues" evidence="1">
    <location>
        <begin position="210"/>
        <end position="222"/>
    </location>
</feature>
<feature type="compositionally biased region" description="Acidic residues" evidence="1">
    <location>
        <begin position="87"/>
        <end position="103"/>
    </location>
</feature>
<keyword evidence="3" id="KW-1185">Reference proteome</keyword>
<dbReference type="EMBL" id="JAXOVC010000008">
    <property type="protein sequence ID" value="KAK4498106.1"/>
    <property type="molecule type" value="Genomic_DNA"/>
</dbReference>
<feature type="compositionally biased region" description="Basic and acidic residues" evidence="1">
    <location>
        <begin position="40"/>
        <end position="54"/>
    </location>
</feature>
<name>A0ABR0E9L1_ZASCE</name>
<dbReference type="Proteomes" id="UP001305779">
    <property type="component" value="Unassembled WGS sequence"/>
</dbReference>
<gene>
    <name evidence="2" type="ORF">PRZ48_010762</name>
</gene>
<comment type="caution">
    <text evidence="2">The sequence shown here is derived from an EMBL/GenBank/DDBJ whole genome shotgun (WGS) entry which is preliminary data.</text>
</comment>